<keyword evidence="2" id="KW-1185">Reference proteome</keyword>
<dbReference type="AlphaFoldDB" id="A0A9P0BFG4"/>
<reference evidence="1" key="1">
    <citation type="submission" date="2021-12" db="EMBL/GenBank/DDBJ databases">
        <authorList>
            <person name="King R."/>
        </authorList>
    </citation>
    <scope>NUCLEOTIDE SEQUENCE</scope>
</reference>
<organism evidence="1 2">
    <name type="scientific">Brassicogethes aeneus</name>
    <name type="common">Rape pollen beetle</name>
    <name type="synonym">Meligethes aeneus</name>
    <dbReference type="NCBI Taxonomy" id="1431903"/>
    <lineage>
        <taxon>Eukaryota</taxon>
        <taxon>Metazoa</taxon>
        <taxon>Ecdysozoa</taxon>
        <taxon>Arthropoda</taxon>
        <taxon>Hexapoda</taxon>
        <taxon>Insecta</taxon>
        <taxon>Pterygota</taxon>
        <taxon>Neoptera</taxon>
        <taxon>Endopterygota</taxon>
        <taxon>Coleoptera</taxon>
        <taxon>Polyphaga</taxon>
        <taxon>Cucujiformia</taxon>
        <taxon>Nitidulidae</taxon>
        <taxon>Meligethinae</taxon>
        <taxon>Brassicogethes</taxon>
    </lineage>
</organism>
<dbReference type="Proteomes" id="UP001154078">
    <property type="component" value="Chromosome 8"/>
</dbReference>
<dbReference type="EMBL" id="OV121139">
    <property type="protein sequence ID" value="CAH0563161.1"/>
    <property type="molecule type" value="Genomic_DNA"/>
</dbReference>
<accession>A0A9P0BFG4</accession>
<evidence type="ECO:0000313" key="1">
    <source>
        <dbReference type="EMBL" id="CAH0563161.1"/>
    </source>
</evidence>
<protein>
    <submittedName>
        <fullName evidence="1">Uncharacterized protein</fullName>
    </submittedName>
</protein>
<evidence type="ECO:0000313" key="2">
    <source>
        <dbReference type="Proteomes" id="UP001154078"/>
    </source>
</evidence>
<dbReference type="OrthoDB" id="6782367at2759"/>
<proteinExistence type="predicted"/>
<gene>
    <name evidence="1" type="ORF">MELIAE_LOCUS12141</name>
</gene>
<name>A0A9P0BFG4_BRAAE</name>
<sequence>MLCCPQVFNDVTEEICAEKNVSLSKEIVFVKALHNPINKVSSDTSLSAVTKSLVKTLKDQITERFKHIDSIEDNELITQCTLLDPRIKKLGFSTPKKMEACCKDEEALTTNLNTAAVSLAYSSLLWGNFDEKFNTFQSVSNPTAAGIIEFETYILETKKSGVSASI</sequence>